<evidence type="ECO:0000256" key="2">
    <source>
        <dbReference type="SAM" id="Phobius"/>
    </source>
</evidence>
<dbReference type="Proteomes" id="UP000807716">
    <property type="component" value="Unassembled WGS sequence"/>
</dbReference>
<evidence type="ECO:0000313" key="4">
    <source>
        <dbReference type="Proteomes" id="UP000807716"/>
    </source>
</evidence>
<reference evidence="3" key="1">
    <citation type="journal article" date="2020" name="Fungal Divers.">
        <title>Resolving the Mortierellaceae phylogeny through synthesis of multi-gene phylogenetics and phylogenomics.</title>
        <authorList>
            <person name="Vandepol N."/>
            <person name="Liber J."/>
            <person name="Desiro A."/>
            <person name="Na H."/>
            <person name="Kennedy M."/>
            <person name="Barry K."/>
            <person name="Grigoriev I.V."/>
            <person name="Miller A.N."/>
            <person name="O'Donnell K."/>
            <person name="Stajich J.E."/>
            <person name="Bonito G."/>
        </authorList>
    </citation>
    <scope>NUCLEOTIDE SEQUENCE</scope>
    <source>
        <strain evidence="3">BC1065</strain>
    </source>
</reference>
<feature type="region of interest" description="Disordered" evidence="1">
    <location>
        <begin position="299"/>
        <end position="340"/>
    </location>
</feature>
<feature type="compositionally biased region" description="Low complexity" evidence="1">
    <location>
        <begin position="309"/>
        <end position="340"/>
    </location>
</feature>
<keyword evidence="2" id="KW-1133">Transmembrane helix</keyword>
<accession>A0A9P6QKN3</accession>
<feature type="region of interest" description="Disordered" evidence="1">
    <location>
        <begin position="120"/>
        <end position="152"/>
    </location>
</feature>
<feature type="transmembrane region" description="Helical" evidence="2">
    <location>
        <begin position="159"/>
        <end position="182"/>
    </location>
</feature>
<comment type="caution">
    <text evidence="3">The sequence shown here is derived from an EMBL/GenBank/DDBJ whole genome shotgun (WGS) entry which is preliminary data.</text>
</comment>
<feature type="compositionally biased region" description="Polar residues" evidence="1">
    <location>
        <begin position="120"/>
        <end position="129"/>
    </location>
</feature>
<feature type="compositionally biased region" description="Basic and acidic residues" evidence="1">
    <location>
        <begin position="417"/>
        <end position="432"/>
    </location>
</feature>
<dbReference type="OrthoDB" id="2278929at2759"/>
<protein>
    <submittedName>
        <fullName evidence="3">Uncharacterized protein</fullName>
    </submittedName>
</protein>
<dbReference type="AlphaFoldDB" id="A0A9P6QKN3"/>
<feature type="compositionally biased region" description="Acidic residues" evidence="1">
    <location>
        <begin position="399"/>
        <end position="416"/>
    </location>
</feature>
<sequence>MTPFDQYEKVDVYLVDETNNWQLLLQQNAEVSLGMLASRKDASMYPDNLPVNRTCRIVFISPDKPLDGTHRTVNSSDFLLIRTQQYVSGTPTPIPTNSVSPGISPTLTQSLSQTATATFTHAPGNSNESVLVPPGAVQPPAPSSPPPNNSFEQTSLSSLAVGLIVAGSVAIVIAAVAIAQVFRTRRRYMREHAHFRTLPEPSSPRNGSVGKGAAAAAAAAAAAGGATGSGFSGSERKSDFEGVAAAAAAAAAAGLAGSRNSSTTVRSNTAMIQGAHALSGYSTPEPIPTIVVPLEERRPSTLDQHRGAPSPLSSSSSVRDYPSQEYQQQQQQPPQQQPLPYQQQNSVRFHGAGSASSISLGGGGGGQRPSLEPVISAGDARLIADTFRKSLRRPRWEEEGVEVDDDDDDDDDDDGQDEARRAAKELLRKELSEQGLDVQKTGVQRRVTIQTRPLGPEPDAAL</sequence>
<evidence type="ECO:0000313" key="3">
    <source>
        <dbReference type="EMBL" id="KAG0267746.1"/>
    </source>
</evidence>
<proteinExistence type="predicted"/>
<organism evidence="3 4">
    <name type="scientific">Actinomortierella ambigua</name>
    <dbReference type="NCBI Taxonomy" id="1343610"/>
    <lineage>
        <taxon>Eukaryota</taxon>
        <taxon>Fungi</taxon>
        <taxon>Fungi incertae sedis</taxon>
        <taxon>Mucoromycota</taxon>
        <taxon>Mortierellomycotina</taxon>
        <taxon>Mortierellomycetes</taxon>
        <taxon>Mortierellales</taxon>
        <taxon>Mortierellaceae</taxon>
        <taxon>Actinomortierella</taxon>
    </lineage>
</organism>
<keyword evidence="2" id="KW-0812">Transmembrane</keyword>
<feature type="region of interest" description="Disordered" evidence="1">
    <location>
        <begin position="395"/>
        <end position="462"/>
    </location>
</feature>
<keyword evidence="2" id="KW-0472">Membrane</keyword>
<evidence type="ECO:0000256" key="1">
    <source>
        <dbReference type="SAM" id="MobiDB-lite"/>
    </source>
</evidence>
<name>A0A9P6QKN3_9FUNG</name>
<feature type="compositionally biased region" description="Pro residues" evidence="1">
    <location>
        <begin position="136"/>
        <end position="148"/>
    </location>
</feature>
<gene>
    <name evidence="3" type="ORF">DFQ27_008391</name>
</gene>
<feature type="region of interest" description="Disordered" evidence="1">
    <location>
        <begin position="352"/>
        <end position="372"/>
    </location>
</feature>
<dbReference type="EMBL" id="JAAAJB010000070">
    <property type="protein sequence ID" value="KAG0267746.1"/>
    <property type="molecule type" value="Genomic_DNA"/>
</dbReference>
<keyword evidence="4" id="KW-1185">Reference proteome</keyword>